<dbReference type="Proteomes" id="UP000824023">
    <property type="component" value="Unassembled WGS sequence"/>
</dbReference>
<protein>
    <submittedName>
        <fullName evidence="2">Toxin-antitoxin system toxin component, PIN family</fullName>
    </submittedName>
</protein>
<accession>A0A9D2A5M5</accession>
<reference evidence="2" key="1">
    <citation type="journal article" date="2021" name="PeerJ">
        <title>Extensive microbial diversity within the chicken gut microbiome revealed by metagenomics and culture.</title>
        <authorList>
            <person name="Gilroy R."/>
            <person name="Ravi A."/>
            <person name="Getino M."/>
            <person name="Pursley I."/>
            <person name="Horton D.L."/>
            <person name="Alikhan N.F."/>
            <person name="Baker D."/>
            <person name="Gharbi K."/>
            <person name="Hall N."/>
            <person name="Watson M."/>
            <person name="Adriaenssens E.M."/>
            <person name="Foster-Nyarko E."/>
            <person name="Jarju S."/>
            <person name="Secka A."/>
            <person name="Antonio M."/>
            <person name="Oren A."/>
            <person name="Chaudhuri R.R."/>
            <person name="La Ragione R."/>
            <person name="Hildebrand F."/>
            <person name="Pallen M.J."/>
        </authorList>
    </citation>
    <scope>NUCLEOTIDE SEQUENCE</scope>
    <source>
        <strain evidence="2">ChiHjej12B11-24981</strain>
    </source>
</reference>
<dbReference type="InterPro" id="IPR029060">
    <property type="entry name" value="PIN-like_dom_sf"/>
</dbReference>
<dbReference type="PANTHER" id="PTHR34610:SF4">
    <property type="entry name" value="SLL8027 PROTEIN"/>
    <property type="match status" value="1"/>
</dbReference>
<name>A0A9D2A5M5_9BACE</name>
<reference evidence="2" key="2">
    <citation type="submission" date="2021-04" db="EMBL/GenBank/DDBJ databases">
        <authorList>
            <person name="Gilroy R."/>
        </authorList>
    </citation>
    <scope>NUCLEOTIDE SEQUENCE</scope>
    <source>
        <strain evidence="2">ChiHjej12B11-24981</strain>
    </source>
</reference>
<gene>
    <name evidence="2" type="ORF">H9819_05805</name>
</gene>
<dbReference type="SUPFAM" id="SSF88723">
    <property type="entry name" value="PIN domain-like"/>
    <property type="match status" value="1"/>
</dbReference>
<sequence>MKNGNNEPNRLVIDTNIWISFLIGKRLSGLHRHIDSGRIKIVTCEAQLRELVDVLNRLRIRKYIPAEQAEEFLDLFCEAALFVKPEQGPSLCRDPKDDYLLYTALAAQTDYLVSGDDDLLSLRNIGGTRIISFTDFEAAMKLA</sequence>
<dbReference type="Pfam" id="PF13470">
    <property type="entry name" value="PIN_3"/>
    <property type="match status" value="1"/>
</dbReference>
<dbReference type="PANTHER" id="PTHR34610">
    <property type="entry name" value="SSL7007 PROTEIN"/>
    <property type="match status" value="1"/>
</dbReference>
<dbReference type="AlphaFoldDB" id="A0A9D2A5M5"/>
<dbReference type="SMART" id="SM00670">
    <property type="entry name" value="PINc"/>
    <property type="match status" value="1"/>
</dbReference>
<dbReference type="InterPro" id="IPR002850">
    <property type="entry name" value="PIN_toxin-like"/>
</dbReference>
<dbReference type="EMBL" id="DXCK01000082">
    <property type="protein sequence ID" value="HIZ01754.1"/>
    <property type="molecule type" value="Genomic_DNA"/>
</dbReference>
<dbReference type="NCBIfam" id="TIGR00305">
    <property type="entry name" value="putative toxin-antitoxin system toxin component, PIN family"/>
    <property type="match status" value="1"/>
</dbReference>
<comment type="caution">
    <text evidence="2">The sequence shown here is derived from an EMBL/GenBank/DDBJ whole genome shotgun (WGS) entry which is preliminary data.</text>
</comment>
<evidence type="ECO:0000313" key="2">
    <source>
        <dbReference type="EMBL" id="HIZ01754.1"/>
    </source>
</evidence>
<evidence type="ECO:0000313" key="3">
    <source>
        <dbReference type="Proteomes" id="UP000824023"/>
    </source>
</evidence>
<evidence type="ECO:0000259" key="1">
    <source>
        <dbReference type="SMART" id="SM00670"/>
    </source>
</evidence>
<organism evidence="2 3">
    <name type="scientific">Candidatus Bacteroides merdipullorum</name>
    <dbReference type="NCBI Taxonomy" id="2838474"/>
    <lineage>
        <taxon>Bacteria</taxon>
        <taxon>Pseudomonadati</taxon>
        <taxon>Bacteroidota</taxon>
        <taxon>Bacteroidia</taxon>
        <taxon>Bacteroidales</taxon>
        <taxon>Bacteroidaceae</taxon>
        <taxon>Bacteroides</taxon>
    </lineage>
</organism>
<feature type="domain" description="PIN" evidence="1">
    <location>
        <begin position="9"/>
        <end position="121"/>
    </location>
</feature>
<proteinExistence type="predicted"/>
<dbReference type="InterPro" id="IPR002716">
    <property type="entry name" value="PIN_dom"/>
</dbReference>